<accession>N9TKR7</accession>
<evidence type="ECO:0000313" key="2">
    <source>
        <dbReference type="EMBL" id="ENX64112.1"/>
    </source>
</evidence>
<sequence>MARITVTQASKDFNVSRNTLYKKIKQGHLTKDANGLLDVNDLIRVIGVNTENTHKNVTLNNSDVQSVNSDTQLQQAKNEIEQLKQLLAQKEIFINQLQQQIADLRLDKEQLYNQINQKRIEHKKSLLGRFFG</sequence>
<organism evidence="2 3">
    <name type="scientific">Acinetobacter higginsii</name>
    <dbReference type="NCBI Taxonomy" id="70347"/>
    <lineage>
        <taxon>Bacteria</taxon>
        <taxon>Pseudomonadati</taxon>
        <taxon>Pseudomonadota</taxon>
        <taxon>Gammaproteobacteria</taxon>
        <taxon>Moraxellales</taxon>
        <taxon>Moraxellaceae</taxon>
        <taxon>Acinetobacter</taxon>
    </lineage>
</organism>
<protein>
    <recommendedName>
        <fullName evidence="4">DNA-binding protein</fullName>
    </recommendedName>
</protein>
<dbReference type="NCBIfam" id="NF038291">
    <property type="entry name" value="rep_pAB02_ORF2"/>
    <property type="match status" value="1"/>
</dbReference>
<dbReference type="PATRIC" id="fig|1217700.3.peg.43"/>
<dbReference type="EMBL" id="APRN01000014">
    <property type="protein sequence ID" value="ENX64112.1"/>
    <property type="molecule type" value="Genomic_DNA"/>
</dbReference>
<evidence type="ECO:0008006" key="4">
    <source>
        <dbReference type="Google" id="ProtNLM"/>
    </source>
</evidence>
<feature type="coiled-coil region" evidence="1">
    <location>
        <begin position="66"/>
        <end position="121"/>
    </location>
</feature>
<dbReference type="AlphaFoldDB" id="N9TKR7"/>
<dbReference type="OrthoDB" id="6683872at2"/>
<keyword evidence="3" id="KW-1185">Reference proteome</keyword>
<keyword evidence="1" id="KW-0175">Coiled coil</keyword>
<dbReference type="RefSeq" id="WP_005207775.1">
    <property type="nucleotide sequence ID" value="NZ_KB850083.1"/>
</dbReference>
<evidence type="ECO:0000256" key="1">
    <source>
        <dbReference type="SAM" id="Coils"/>
    </source>
</evidence>
<comment type="caution">
    <text evidence="2">The sequence shown here is derived from an EMBL/GenBank/DDBJ whole genome shotgun (WGS) entry which is preliminary data.</text>
</comment>
<dbReference type="InterPro" id="IPR047783">
    <property type="entry name" value="ORF2/OrfX-like"/>
</dbReference>
<gene>
    <name evidence="2" type="ORF">F902_00051</name>
</gene>
<proteinExistence type="predicted"/>
<name>N9TKR7_9GAMM</name>
<reference evidence="2 3" key="1">
    <citation type="submission" date="2013-02" db="EMBL/GenBank/DDBJ databases">
        <title>The Genome Sequence of Acinetobacter sp. CIP 70.18.</title>
        <authorList>
            <consortium name="The Broad Institute Genome Sequencing Platform"/>
            <consortium name="The Broad Institute Genome Sequencing Center for Infectious Disease"/>
            <person name="Cerqueira G."/>
            <person name="Feldgarden M."/>
            <person name="Courvalin P."/>
            <person name="Perichon B."/>
            <person name="Grillot-Courvalin C."/>
            <person name="Clermont D."/>
            <person name="Rocha E."/>
            <person name="Yoon E.-J."/>
            <person name="Nemec A."/>
            <person name="Walker B."/>
            <person name="Young S.K."/>
            <person name="Zeng Q."/>
            <person name="Gargeya S."/>
            <person name="Fitzgerald M."/>
            <person name="Haas B."/>
            <person name="Abouelleil A."/>
            <person name="Alvarado L."/>
            <person name="Arachchi H.M."/>
            <person name="Berlin A.M."/>
            <person name="Chapman S.B."/>
            <person name="Dewar J."/>
            <person name="Goldberg J."/>
            <person name="Griggs A."/>
            <person name="Gujja S."/>
            <person name="Hansen M."/>
            <person name="Howarth C."/>
            <person name="Imamovic A."/>
            <person name="Larimer J."/>
            <person name="McCowan C."/>
            <person name="Murphy C."/>
            <person name="Neiman D."/>
            <person name="Pearson M."/>
            <person name="Priest M."/>
            <person name="Roberts A."/>
            <person name="Saif S."/>
            <person name="Shea T."/>
            <person name="Sisk P."/>
            <person name="Sykes S."/>
            <person name="Wortman J."/>
            <person name="Nusbaum C."/>
            <person name="Birren B."/>
        </authorList>
    </citation>
    <scope>NUCLEOTIDE SEQUENCE [LARGE SCALE GENOMIC DNA]</scope>
    <source>
        <strain evidence="2 3">CIP 70.18</strain>
    </source>
</reference>
<evidence type="ECO:0000313" key="3">
    <source>
        <dbReference type="Proteomes" id="UP000013084"/>
    </source>
</evidence>
<dbReference type="HOGENOM" id="CLU_1902162_0_0_6"/>
<dbReference type="Proteomes" id="UP000013084">
    <property type="component" value="Unassembled WGS sequence"/>
</dbReference>